<dbReference type="Pfam" id="PF00072">
    <property type="entry name" value="Response_reg"/>
    <property type="match status" value="1"/>
</dbReference>
<keyword evidence="2" id="KW-0963">Cytoplasm</keyword>
<dbReference type="InterPro" id="IPR036388">
    <property type="entry name" value="WH-like_DNA-bd_sf"/>
</dbReference>
<keyword evidence="3 8" id="KW-0597">Phosphoprotein</keyword>
<dbReference type="SMART" id="SM00862">
    <property type="entry name" value="Trans_reg_C"/>
    <property type="match status" value="1"/>
</dbReference>
<dbReference type="Gene3D" id="1.10.10.10">
    <property type="entry name" value="Winged helix-like DNA-binding domain superfamily/Winged helix DNA-binding domain"/>
    <property type="match status" value="1"/>
</dbReference>
<comment type="subcellular location">
    <subcellularLocation>
        <location evidence="1">Cytoplasm</location>
    </subcellularLocation>
</comment>
<dbReference type="GO" id="GO:0032993">
    <property type="term" value="C:protein-DNA complex"/>
    <property type="evidence" value="ECO:0007669"/>
    <property type="project" value="TreeGrafter"/>
</dbReference>
<reference evidence="12 13" key="1">
    <citation type="submission" date="2006-03" db="EMBL/GenBank/DDBJ databases">
        <authorList>
            <person name="Pinhassi J."/>
            <person name="Pedros-Alio C."/>
            <person name="Ferriera S."/>
            <person name="Johnson J."/>
            <person name="Kravitz S."/>
            <person name="Halpern A."/>
            <person name="Remington K."/>
            <person name="Beeson K."/>
            <person name="Tran B."/>
            <person name="Rogers Y.-H."/>
            <person name="Friedman R."/>
            <person name="Venter J.C."/>
        </authorList>
    </citation>
    <scope>NUCLEOTIDE SEQUENCE [LARGE SCALE GENOMIC DNA]</scope>
    <source>
        <strain evidence="12 13">RED65</strain>
    </source>
</reference>
<feature type="domain" description="OmpR/PhoB-type" evidence="11">
    <location>
        <begin position="125"/>
        <end position="224"/>
    </location>
</feature>
<dbReference type="InterPro" id="IPR016032">
    <property type="entry name" value="Sig_transdc_resp-reg_C-effctor"/>
</dbReference>
<dbReference type="Gene3D" id="6.10.250.690">
    <property type="match status" value="1"/>
</dbReference>
<evidence type="ECO:0000313" key="13">
    <source>
        <dbReference type="Proteomes" id="UP000004263"/>
    </source>
</evidence>
<dbReference type="PROSITE" id="PS51755">
    <property type="entry name" value="OMPR_PHOB"/>
    <property type="match status" value="1"/>
</dbReference>
<dbReference type="Gene3D" id="3.40.50.2300">
    <property type="match status" value="1"/>
</dbReference>
<feature type="modified residue" description="4-aspartylphosphate" evidence="8">
    <location>
        <position position="51"/>
    </location>
</feature>
<dbReference type="GO" id="GO:0000976">
    <property type="term" value="F:transcription cis-regulatory region binding"/>
    <property type="evidence" value="ECO:0007669"/>
    <property type="project" value="TreeGrafter"/>
</dbReference>
<keyword evidence="6 9" id="KW-0238">DNA-binding</keyword>
<evidence type="ECO:0000313" key="12">
    <source>
        <dbReference type="EMBL" id="EAT12762.1"/>
    </source>
</evidence>
<evidence type="ECO:0000256" key="5">
    <source>
        <dbReference type="ARBA" id="ARBA00023015"/>
    </source>
</evidence>
<dbReference type="PANTHER" id="PTHR48111:SF39">
    <property type="entry name" value="TRANSCRIPTIONAL REGULATORY PROTEIN CPXR"/>
    <property type="match status" value="1"/>
</dbReference>
<dbReference type="Proteomes" id="UP000004263">
    <property type="component" value="Unassembled WGS sequence"/>
</dbReference>
<dbReference type="SUPFAM" id="SSF52172">
    <property type="entry name" value="CheY-like"/>
    <property type="match status" value="1"/>
</dbReference>
<dbReference type="HOGENOM" id="CLU_000445_30_4_6"/>
<dbReference type="PANTHER" id="PTHR48111">
    <property type="entry name" value="REGULATOR OF RPOS"/>
    <property type="match status" value="1"/>
</dbReference>
<evidence type="ECO:0000256" key="7">
    <source>
        <dbReference type="ARBA" id="ARBA00023163"/>
    </source>
</evidence>
<comment type="caution">
    <text evidence="12">The sequence shown here is derived from an EMBL/GenBank/DDBJ whole genome shotgun (WGS) entry which is preliminary data.</text>
</comment>
<keyword evidence="5" id="KW-0805">Transcription regulation</keyword>
<dbReference type="EMBL" id="AAQH01000005">
    <property type="protein sequence ID" value="EAT12762.1"/>
    <property type="molecule type" value="Genomic_DNA"/>
</dbReference>
<name>Q1N329_9GAMM</name>
<dbReference type="GO" id="GO:0000156">
    <property type="term" value="F:phosphorelay response regulator activity"/>
    <property type="evidence" value="ECO:0007669"/>
    <property type="project" value="TreeGrafter"/>
</dbReference>
<sequence>MSRLLLVDDDQALNSLLTEYLSQEGFEVINAYDGKQALDSLTQEPDLMVLDVMMPELNGIEVLKQLRQKDIQLPILMLTAKGDDLDRILGLELGADDYLAKPCNPRELLARINAILRRSHVNTLQNSRQKRPIDMNQSRLEAYFRGQEITLTGAEFKLLWLLNERVGKITKKDFLSEQGLGRKLTRYDRSIDVHLSNIRKKLVAMGARDDILVNQRGAGYLLKADEF</sequence>
<dbReference type="GO" id="GO:0006355">
    <property type="term" value="P:regulation of DNA-templated transcription"/>
    <property type="evidence" value="ECO:0007669"/>
    <property type="project" value="InterPro"/>
</dbReference>
<dbReference type="SMART" id="SM00448">
    <property type="entry name" value="REC"/>
    <property type="match status" value="1"/>
</dbReference>
<evidence type="ECO:0000256" key="2">
    <source>
        <dbReference type="ARBA" id="ARBA00022490"/>
    </source>
</evidence>
<dbReference type="SUPFAM" id="SSF46894">
    <property type="entry name" value="C-terminal effector domain of the bipartite response regulators"/>
    <property type="match status" value="1"/>
</dbReference>
<dbReference type="OrthoDB" id="9802426at2"/>
<keyword evidence="7" id="KW-0804">Transcription</keyword>
<dbReference type="FunFam" id="3.40.50.2300:FF:000001">
    <property type="entry name" value="DNA-binding response regulator PhoB"/>
    <property type="match status" value="1"/>
</dbReference>
<evidence type="ECO:0000256" key="4">
    <source>
        <dbReference type="ARBA" id="ARBA00023012"/>
    </source>
</evidence>
<evidence type="ECO:0000256" key="6">
    <source>
        <dbReference type="ARBA" id="ARBA00023125"/>
    </source>
</evidence>
<evidence type="ECO:0000256" key="3">
    <source>
        <dbReference type="ARBA" id="ARBA00022553"/>
    </source>
</evidence>
<dbReference type="AlphaFoldDB" id="Q1N329"/>
<dbReference type="InterPro" id="IPR001789">
    <property type="entry name" value="Sig_transdc_resp-reg_receiver"/>
</dbReference>
<gene>
    <name evidence="12" type="ORF">RED65_13797</name>
</gene>
<dbReference type="PROSITE" id="PS50110">
    <property type="entry name" value="RESPONSE_REGULATORY"/>
    <property type="match status" value="1"/>
</dbReference>
<organism evidence="12 13">
    <name type="scientific">Bermanella marisrubri</name>
    <dbReference type="NCBI Taxonomy" id="207949"/>
    <lineage>
        <taxon>Bacteria</taxon>
        <taxon>Pseudomonadati</taxon>
        <taxon>Pseudomonadota</taxon>
        <taxon>Gammaproteobacteria</taxon>
        <taxon>Oceanospirillales</taxon>
        <taxon>Oceanospirillaceae</taxon>
        <taxon>Bermanella</taxon>
    </lineage>
</organism>
<proteinExistence type="predicted"/>
<dbReference type="RefSeq" id="WP_007018551.1">
    <property type="nucleotide sequence ID" value="NZ_CH724117.1"/>
</dbReference>
<dbReference type="CDD" id="cd00383">
    <property type="entry name" value="trans_reg_C"/>
    <property type="match status" value="1"/>
</dbReference>
<evidence type="ECO:0000256" key="1">
    <source>
        <dbReference type="ARBA" id="ARBA00004496"/>
    </source>
</evidence>
<protein>
    <submittedName>
        <fullName evidence="12">Two component system response regulatory protein</fullName>
    </submittedName>
</protein>
<evidence type="ECO:0000259" key="10">
    <source>
        <dbReference type="PROSITE" id="PS50110"/>
    </source>
</evidence>
<dbReference type="Pfam" id="PF00486">
    <property type="entry name" value="Trans_reg_C"/>
    <property type="match status" value="1"/>
</dbReference>
<dbReference type="InterPro" id="IPR011006">
    <property type="entry name" value="CheY-like_superfamily"/>
</dbReference>
<dbReference type="InterPro" id="IPR001867">
    <property type="entry name" value="OmpR/PhoB-type_DNA-bd"/>
</dbReference>
<evidence type="ECO:0000256" key="8">
    <source>
        <dbReference type="PROSITE-ProRule" id="PRU00169"/>
    </source>
</evidence>
<keyword evidence="13" id="KW-1185">Reference proteome</keyword>
<keyword evidence="4" id="KW-0902">Two-component regulatory system</keyword>
<dbReference type="InterPro" id="IPR058124">
    <property type="entry name" value="CpxR-like_REC"/>
</dbReference>
<feature type="domain" description="Response regulatory" evidence="10">
    <location>
        <begin position="3"/>
        <end position="116"/>
    </location>
</feature>
<evidence type="ECO:0000259" key="11">
    <source>
        <dbReference type="PROSITE" id="PS51755"/>
    </source>
</evidence>
<accession>Q1N329</accession>
<dbReference type="InterPro" id="IPR039420">
    <property type="entry name" value="WalR-like"/>
</dbReference>
<dbReference type="STRING" id="207949.RED65_13797"/>
<dbReference type="CDD" id="cd17623">
    <property type="entry name" value="REC_OmpR_CpxR"/>
    <property type="match status" value="1"/>
</dbReference>
<feature type="DNA-binding region" description="OmpR/PhoB-type" evidence="9">
    <location>
        <begin position="125"/>
        <end position="224"/>
    </location>
</feature>
<evidence type="ECO:0000256" key="9">
    <source>
        <dbReference type="PROSITE-ProRule" id="PRU01091"/>
    </source>
</evidence>
<dbReference type="GO" id="GO:0005829">
    <property type="term" value="C:cytosol"/>
    <property type="evidence" value="ECO:0007669"/>
    <property type="project" value="TreeGrafter"/>
</dbReference>